<proteinExistence type="predicted"/>
<accession>A0ABP0PTY0</accession>
<evidence type="ECO:0000313" key="3">
    <source>
        <dbReference type="Proteomes" id="UP001642484"/>
    </source>
</evidence>
<dbReference type="EMBL" id="CAXAMN010023629">
    <property type="protein sequence ID" value="CAK9079181.1"/>
    <property type="molecule type" value="Genomic_DNA"/>
</dbReference>
<keyword evidence="3" id="KW-1185">Reference proteome</keyword>
<dbReference type="EMBL" id="CAXAMN010023618">
    <property type="protein sequence ID" value="CAK9079057.1"/>
    <property type="molecule type" value="Genomic_DNA"/>
</dbReference>
<protein>
    <submittedName>
        <fullName evidence="1">Uncharacterized protein</fullName>
    </submittedName>
</protein>
<sequence>MLTLVCAYAVLAGGRGICRLLRDRLHDTSAWTTPAWCIAYLATIDSDMVWGQTAGVPRNPHAEHLEPADEMPDIAHEPDGDDADFGPSEQNFNGGISADARAVLQSIGESVLNLAEQSMASKAASHNGWRPFNALGFSGAQVAWQRISRESLTKWSRATAAKPMSLFPDQGLIMKVLLDRIGELWVDGGFGTRDQFLETYSP</sequence>
<evidence type="ECO:0000313" key="2">
    <source>
        <dbReference type="EMBL" id="CAK9079181.1"/>
    </source>
</evidence>
<reference evidence="1 3" key="1">
    <citation type="submission" date="2024-02" db="EMBL/GenBank/DDBJ databases">
        <authorList>
            <person name="Chen Y."/>
            <person name="Shah S."/>
            <person name="Dougan E. K."/>
            <person name="Thang M."/>
            <person name="Chan C."/>
        </authorList>
    </citation>
    <scope>NUCLEOTIDE SEQUENCE [LARGE SCALE GENOMIC DNA]</scope>
</reference>
<evidence type="ECO:0000313" key="1">
    <source>
        <dbReference type="EMBL" id="CAK9079057.1"/>
    </source>
</evidence>
<dbReference type="Proteomes" id="UP001642484">
    <property type="component" value="Unassembled WGS sequence"/>
</dbReference>
<feature type="non-terminal residue" evidence="1">
    <location>
        <position position="202"/>
    </location>
</feature>
<name>A0ABP0PTY0_9DINO</name>
<organism evidence="1 3">
    <name type="scientific">Durusdinium trenchii</name>
    <dbReference type="NCBI Taxonomy" id="1381693"/>
    <lineage>
        <taxon>Eukaryota</taxon>
        <taxon>Sar</taxon>
        <taxon>Alveolata</taxon>
        <taxon>Dinophyceae</taxon>
        <taxon>Suessiales</taxon>
        <taxon>Symbiodiniaceae</taxon>
        <taxon>Durusdinium</taxon>
    </lineage>
</organism>
<gene>
    <name evidence="1" type="ORF">CCMP2556_LOCUS38957</name>
    <name evidence="2" type="ORF">CCMP2556_LOCUS39004</name>
</gene>
<comment type="caution">
    <text evidence="1">The sequence shown here is derived from an EMBL/GenBank/DDBJ whole genome shotgun (WGS) entry which is preliminary data.</text>
</comment>